<keyword evidence="3" id="KW-1185">Reference proteome</keyword>
<protein>
    <recommendedName>
        <fullName evidence="1">N-acetyltransferase domain-containing protein</fullName>
    </recommendedName>
</protein>
<dbReference type="InterPro" id="IPR016181">
    <property type="entry name" value="Acyl_CoA_acyltransferase"/>
</dbReference>
<dbReference type="Pfam" id="PF00583">
    <property type="entry name" value="Acetyltransf_1"/>
    <property type="match status" value="1"/>
</dbReference>
<dbReference type="PROSITE" id="PS51186">
    <property type="entry name" value="GNAT"/>
    <property type="match status" value="1"/>
</dbReference>
<dbReference type="CDD" id="cd04301">
    <property type="entry name" value="NAT_SF"/>
    <property type="match status" value="1"/>
</dbReference>
<name>A0A9W6WA54_9ACTN</name>
<evidence type="ECO:0000259" key="1">
    <source>
        <dbReference type="PROSITE" id="PS51186"/>
    </source>
</evidence>
<dbReference type="GO" id="GO:0016747">
    <property type="term" value="F:acyltransferase activity, transferring groups other than amino-acyl groups"/>
    <property type="evidence" value="ECO:0007669"/>
    <property type="project" value="InterPro"/>
</dbReference>
<dbReference type="EMBL" id="BSTX01000001">
    <property type="protein sequence ID" value="GLZ77300.1"/>
    <property type="molecule type" value="Genomic_DNA"/>
</dbReference>
<comment type="caution">
    <text evidence="2">The sequence shown here is derived from an EMBL/GenBank/DDBJ whole genome shotgun (WGS) entry which is preliminary data.</text>
</comment>
<dbReference type="InterPro" id="IPR000182">
    <property type="entry name" value="GNAT_dom"/>
</dbReference>
<proteinExistence type="predicted"/>
<organism evidence="2 3">
    <name type="scientific">Actinorhabdospora filicis</name>
    <dbReference type="NCBI Taxonomy" id="1785913"/>
    <lineage>
        <taxon>Bacteria</taxon>
        <taxon>Bacillati</taxon>
        <taxon>Actinomycetota</taxon>
        <taxon>Actinomycetes</taxon>
        <taxon>Micromonosporales</taxon>
        <taxon>Micromonosporaceae</taxon>
        <taxon>Actinorhabdospora</taxon>
    </lineage>
</organism>
<sequence>MDKSIQDYTRANVAQGGLGVNVGPFLCRFDPDSAIPGLNYAIPADGAAPTAGELGELHAAFAERGRTPRFEFVPSRSPRLAAILEEHGYTVSHRGRIMATEAVLDVPAPEGVTIVDALDEDAWYGAAAVQFPAFGEAVPGREGAISWKRRSVSRGGAVAVALVDGEYAGAGEYTPPIGGVCEVAGIAVGEKWRRRGIASAITAHLTRRALGEGVRTAWLDPADEGAQRVYARAGYVYVGESLHMTR</sequence>
<reference evidence="2" key="1">
    <citation type="submission" date="2023-03" db="EMBL/GenBank/DDBJ databases">
        <title>Actinorhabdospora filicis NBRC 111898.</title>
        <authorList>
            <person name="Ichikawa N."/>
            <person name="Sato H."/>
            <person name="Tonouchi N."/>
        </authorList>
    </citation>
    <scope>NUCLEOTIDE SEQUENCE</scope>
    <source>
        <strain evidence="2">NBRC 111898</strain>
    </source>
</reference>
<dbReference type="Proteomes" id="UP001165079">
    <property type="component" value="Unassembled WGS sequence"/>
</dbReference>
<dbReference type="SUPFAM" id="SSF55729">
    <property type="entry name" value="Acyl-CoA N-acyltransferases (Nat)"/>
    <property type="match status" value="1"/>
</dbReference>
<accession>A0A9W6WA54</accession>
<dbReference type="Gene3D" id="3.40.630.30">
    <property type="match status" value="1"/>
</dbReference>
<evidence type="ECO:0000313" key="2">
    <source>
        <dbReference type="EMBL" id="GLZ77300.1"/>
    </source>
</evidence>
<dbReference type="AlphaFoldDB" id="A0A9W6WA54"/>
<evidence type="ECO:0000313" key="3">
    <source>
        <dbReference type="Proteomes" id="UP001165079"/>
    </source>
</evidence>
<dbReference type="RefSeq" id="WP_285662426.1">
    <property type="nucleotide sequence ID" value="NZ_BSTX01000001.1"/>
</dbReference>
<feature type="domain" description="N-acetyltransferase" evidence="1">
    <location>
        <begin position="113"/>
        <end position="246"/>
    </location>
</feature>
<gene>
    <name evidence="2" type="ORF">Afil01_21070</name>
</gene>